<dbReference type="Proteomes" id="UP000298138">
    <property type="component" value="Unassembled WGS sequence"/>
</dbReference>
<proteinExistence type="predicted"/>
<feature type="region of interest" description="Disordered" evidence="2">
    <location>
        <begin position="67"/>
        <end position="97"/>
    </location>
</feature>
<organism evidence="4 5">
    <name type="scientific">Ascodesmis nigricans</name>
    <dbReference type="NCBI Taxonomy" id="341454"/>
    <lineage>
        <taxon>Eukaryota</taxon>
        <taxon>Fungi</taxon>
        <taxon>Dikarya</taxon>
        <taxon>Ascomycota</taxon>
        <taxon>Pezizomycotina</taxon>
        <taxon>Pezizomycetes</taxon>
        <taxon>Pezizales</taxon>
        <taxon>Ascodesmidaceae</taxon>
        <taxon>Ascodesmis</taxon>
    </lineage>
</organism>
<dbReference type="EMBL" id="ML220112">
    <property type="protein sequence ID" value="TGZ84685.1"/>
    <property type="molecule type" value="Genomic_DNA"/>
</dbReference>
<reference evidence="4 5" key="1">
    <citation type="submission" date="2019-04" db="EMBL/GenBank/DDBJ databases">
        <title>Comparative genomics and transcriptomics to analyze fruiting body development in filamentous ascomycetes.</title>
        <authorList>
            <consortium name="DOE Joint Genome Institute"/>
            <person name="Lutkenhaus R."/>
            <person name="Traeger S."/>
            <person name="Breuer J."/>
            <person name="Kuo A."/>
            <person name="Lipzen A."/>
            <person name="Pangilinan J."/>
            <person name="Dilworth D."/>
            <person name="Sandor L."/>
            <person name="Poggeler S."/>
            <person name="Barry K."/>
            <person name="Grigoriev I.V."/>
            <person name="Nowrousian M."/>
        </authorList>
    </citation>
    <scope>NUCLEOTIDE SEQUENCE [LARGE SCALE GENOMIC DNA]</scope>
    <source>
        <strain evidence="4 5">CBS 389.68</strain>
    </source>
</reference>
<evidence type="ECO:0000256" key="1">
    <source>
        <dbReference type="PROSITE-ProRule" id="PRU00325"/>
    </source>
</evidence>
<accession>A0A4V3SJP1</accession>
<dbReference type="OrthoDB" id="4951845at2759"/>
<dbReference type="PROSITE" id="PS50966">
    <property type="entry name" value="ZF_SWIM"/>
    <property type="match status" value="1"/>
</dbReference>
<dbReference type="InterPro" id="IPR052579">
    <property type="entry name" value="Zinc_finger_SWIM"/>
</dbReference>
<keyword evidence="5" id="KW-1185">Reference proteome</keyword>
<keyword evidence="1" id="KW-0863">Zinc-finger</keyword>
<dbReference type="PANTHER" id="PTHR31569:SF4">
    <property type="entry name" value="SWIM-TYPE DOMAIN-CONTAINING PROTEIN"/>
    <property type="match status" value="1"/>
</dbReference>
<keyword evidence="1" id="KW-0862">Zinc</keyword>
<sequence length="735" mass="82759">MASTLLSISISSLALRDRLFSLDSPVHLTTAEFTEVWPLIDSVYTLKKTENLQNGDLKRETGECRLRKSRVSSKAKPDVDGQPRKKRRLGSTARTRPAGKCAVTIRIDHDLPAGMVVVRRVNRCGEGHRHTMEESFKTKMCSKVRDACIEERKKGLLPSEVLRNLRAVEGKDGGSRLEEIGGASLNLTFIYNCRRFDATKTAENDEREPDPSGPGKSETSTSHTPTPFENDIAAASSHLLSNGWLFHQFHVPSFAHSSASNPQRGLIFAKPQHINLLIRRGHLILLSSTPILTNHSHNLHTFLARDESGSWILIASAILPSTTANSISECLRTLQRWTSNRWRPRYIITPDTSLATKHAIRLSFPGPNPVTHLLCTLHTRRILHSRLGGTKSLQPALQDMLHALWSTTPAQCETKIRNAINKTPDSREEVKTYLREKWLGTATEWGMFARQHGPLLLQIHDTIPCERWWGSLRLGNGTMSIQDVVGDVVRATGEVEKIVEARVLEFRTRRVEKAVGVYSGIGKLPFPAQRLLLRELKACSELSLIDTGESNDEDIEDVPIRALTNQDPINDSILDNDKNSDVTLHQHPNQPRAHCTCLFSRQYLLPCRHIFQLDLQLDKALLDSVQWELYASLFANGGMEIYETLAPYKTPESVPTLPQNPPLPSCRIGVVIEEWLRESGQFISMLDNVFHATSESLVAAGVDPEIQQERMRVMREIAGREMRKIVEELERVRRE</sequence>
<evidence type="ECO:0000256" key="2">
    <source>
        <dbReference type="SAM" id="MobiDB-lite"/>
    </source>
</evidence>
<dbReference type="AlphaFoldDB" id="A0A4V3SJP1"/>
<evidence type="ECO:0000313" key="5">
    <source>
        <dbReference type="Proteomes" id="UP000298138"/>
    </source>
</evidence>
<feature type="compositionally biased region" description="Polar residues" evidence="2">
    <location>
        <begin position="217"/>
        <end position="227"/>
    </location>
</feature>
<protein>
    <recommendedName>
        <fullName evidence="3">SWIM-type domain-containing protein</fullName>
    </recommendedName>
</protein>
<dbReference type="InterPro" id="IPR007527">
    <property type="entry name" value="Znf_SWIM"/>
</dbReference>
<feature type="region of interest" description="Disordered" evidence="2">
    <location>
        <begin position="200"/>
        <end position="229"/>
    </location>
</feature>
<dbReference type="GO" id="GO:0008270">
    <property type="term" value="F:zinc ion binding"/>
    <property type="evidence" value="ECO:0007669"/>
    <property type="project" value="UniProtKB-KW"/>
</dbReference>
<gene>
    <name evidence="4" type="ORF">EX30DRAFT_5815</name>
</gene>
<feature type="domain" description="SWIM-type" evidence="3">
    <location>
        <begin position="580"/>
        <end position="618"/>
    </location>
</feature>
<name>A0A4V3SJP1_9PEZI</name>
<dbReference type="PANTHER" id="PTHR31569">
    <property type="entry name" value="SWIM-TYPE DOMAIN-CONTAINING PROTEIN"/>
    <property type="match status" value="1"/>
</dbReference>
<evidence type="ECO:0000259" key="3">
    <source>
        <dbReference type="PROSITE" id="PS50966"/>
    </source>
</evidence>
<dbReference type="InParanoid" id="A0A4V3SJP1"/>
<keyword evidence="1" id="KW-0479">Metal-binding</keyword>
<evidence type="ECO:0000313" key="4">
    <source>
        <dbReference type="EMBL" id="TGZ84685.1"/>
    </source>
</evidence>